<feature type="signal peptide" evidence="9">
    <location>
        <begin position="1"/>
        <end position="28"/>
    </location>
</feature>
<dbReference type="SUPFAM" id="SSF55486">
    <property type="entry name" value="Metalloproteases ('zincins'), catalytic domain"/>
    <property type="match status" value="1"/>
</dbReference>
<reference evidence="12" key="2">
    <citation type="submission" date="2025-08" db="UniProtKB">
        <authorList>
            <consortium name="RefSeq"/>
        </authorList>
    </citation>
    <scope>IDENTIFICATION</scope>
    <source>
        <tissue evidence="12">Young leaves</tissue>
    </source>
</reference>
<keyword evidence="4" id="KW-0378">Hydrolase</keyword>
<keyword evidence="3 7" id="KW-0479">Metal-binding</keyword>
<feature type="region of interest" description="Disordered" evidence="8">
    <location>
        <begin position="330"/>
        <end position="349"/>
    </location>
</feature>
<keyword evidence="9" id="KW-0732">Signal</keyword>
<dbReference type="FunFam" id="3.40.390.10:FF:000058">
    <property type="entry name" value="Metalloendoproteinase 5-MMP"/>
    <property type="match status" value="1"/>
</dbReference>
<dbReference type="Gene3D" id="3.40.390.10">
    <property type="entry name" value="Collagenase (Catalytic Domain)"/>
    <property type="match status" value="1"/>
</dbReference>
<comment type="cofactor">
    <cofactor evidence="7">
        <name>Zn(2+)</name>
        <dbReference type="ChEBI" id="CHEBI:29105"/>
    </cofactor>
    <text evidence="7">Binds 2 Zn(2+) ions per subunit.</text>
</comment>
<dbReference type="GO" id="GO:0030198">
    <property type="term" value="P:extracellular matrix organization"/>
    <property type="evidence" value="ECO:0007669"/>
    <property type="project" value="TreeGrafter"/>
</dbReference>
<dbReference type="PRINTS" id="PR00138">
    <property type="entry name" value="MATRIXIN"/>
</dbReference>
<comment type="cofactor">
    <cofactor evidence="7">
        <name>Ca(2+)</name>
        <dbReference type="ChEBI" id="CHEBI:29108"/>
    </cofactor>
    <text evidence="7">Can bind about 5 Ca(2+) ions per subunit.</text>
</comment>
<dbReference type="SMART" id="SM00235">
    <property type="entry name" value="ZnMc"/>
    <property type="match status" value="1"/>
</dbReference>
<dbReference type="SUPFAM" id="SSF47090">
    <property type="entry name" value="PGBD-like"/>
    <property type="match status" value="1"/>
</dbReference>
<keyword evidence="11" id="KW-1185">Reference proteome</keyword>
<evidence type="ECO:0000256" key="7">
    <source>
        <dbReference type="PIRSR" id="PIRSR621190-2"/>
    </source>
</evidence>
<dbReference type="GO" id="GO:0006508">
    <property type="term" value="P:proteolysis"/>
    <property type="evidence" value="ECO:0007669"/>
    <property type="project" value="UniProtKB-KW"/>
</dbReference>
<feature type="binding site" evidence="7">
    <location>
        <position position="256"/>
    </location>
    <ligand>
        <name>Ca(2+)</name>
        <dbReference type="ChEBI" id="CHEBI:29108"/>
        <label>3</label>
    </ligand>
</feature>
<dbReference type="GO" id="GO:0030574">
    <property type="term" value="P:collagen catabolic process"/>
    <property type="evidence" value="ECO:0007669"/>
    <property type="project" value="TreeGrafter"/>
</dbReference>
<dbReference type="PANTHER" id="PTHR10201:SF259">
    <property type="entry name" value="MATRIXIN PROTEIN"/>
    <property type="match status" value="1"/>
</dbReference>
<evidence type="ECO:0000256" key="6">
    <source>
        <dbReference type="ARBA" id="ARBA00023049"/>
    </source>
</evidence>
<protein>
    <submittedName>
        <fullName evidence="12">Metalloendoproteinase 5-MMP-like isoform X1</fullName>
    </submittedName>
</protein>
<feature type="chain" id="PRO_5034528176" evidence="9">
    <location>
        <begin position="29"/>
        <end position="371"/>
    </location>
</feature>
<dbReference type="GO" id="GO:0008270">
    <property type="term" value="F:zinc ion binding"/>
    <property type="evidence" value="ECO:0007669"/>
    <property type="project" value="InterPro"/>
</dbReference>
<feature type="domain" description="Peptidase metallopeptidase" evidence="10">
    <location>
        <begin position="162"/>
        <end position="331"/>
    </location>
</feature>
<dbReference type="Proteomes" id="UP000694853">
    <property type="component" value="Unplaced"/>
</dbReference>
<keyword evidence="6" id="KW-0482">Metalloprotease</keyword>
<accession>A0A8B8M1F1</accession>
<evidence type="ECO:0000313" key="12">
    <source>
        <dbReference type="RefSeq" id="XP_027361728.1"/>
    </source>
</evidence>
<evidence type="ECO:0000256" key="4">
    <source>
        <dbReference type="ARBA" id="ARBA00022801"/>
    </source>
</evidence>
<evidence type="ECO:0000256" key="1">
    <source>
        <dbReference type="ARBA" id="ARBA00009614"/>
    </source>
</evidence>
<evidence type="ECO:0000256" key="3">
    <source>
        <dbReference type="ARBA" id="ARBA00022723"/>
    </source>
</evidence>
<dbReference type="InterPro" id="IPR021190">
    <property type="entry name" value="Pept_M10A"/>
</dbReference>
<feature type="binding site" evidence="7">
    <location>
        <position position="182"/>
    </location>
    <ligand>
        <name>Ca(2+)</name>
        <dbReference type="ChEBI" id="CHEBI:29108"/>
        <label>1</label>
    </ligand>
</feature>
<keyword evidence="5 7" id="KW-0862">Zinc</keyword>
<dbReference type="InterPro" id="IPR006026">
    <property type="entry name" value="Peptidase_Metallo"/>
</dbReference>
<dbReference type="RefSeq" id="XP_027361728.1">
    <property type="nucleotide sequence ID" value="XM_027505927.1"/>
</dbReference>
<gene>
    <name evidence="12" type="primary">LOC113869551</name>
</gene>
<feature type="binding site" evidence="7">
    <location>
        <position position="217"/>
    </location>
    <ligand>
        <name>Ca(2+)</name>
        <dbReference type="ChEBI" id="CHEBI:29108"/>
        <label>2</label>
    </ligand>
</feature>
<name>A0A8B8M1F1_ABRPR</name>
<dbReference type="PANTHER" id="PTHR10201">
    <property type="entry name" value="MATRIX METALLOPROTEINASE"/>
    <property type="match status" value="1"/>
</dbReference>
<comment type="similarity">
    <text evidence="1">Belongs to the peptidase M10A family. Matrix metalloproteinases (MMPs) subfamily.</text>
</comment>
<dbReference type="Pfam" id="PF01471">
    <property type="entry name" value="PG_binding_1"/>
    <property type="match status" value="1"/>
</dbReference>
<dbReference type="InterPro" id="IPR002477">
    <property type="entry name" value="Peptidoglycan-bd-like"/>
</dbReference>
<feature type="binding site" evidence="7">
    <location>
        <position position="285"/>
    </location>
    <ligand>
        <name>Zn(2+)</name>
        <dbReference type="ChEBI" id="CHEBI:29105"/>
        <label>2</label>
        <note>catalytic</note>
    </ligand>
</feature>
<evidence type="ECO:0000256" key="2">
    <source>
        <dbReference type="ARBA" id="ARBA00022670"/>
    </source>
</evidence>
<reference evidence="11" key="1">
    <citation type="journal article" date="2019" name="Toxins">
        <title>Detection of Abrin-Like and Prepropulchellin-Like Toxin Genes and Transcripts Using Whole Genome Sequencing and Full-Length Transcript Sequencing of Abrus precatorius.</title>
        <authorList>
            <person name="Hovde B.T."/>
            <person name="Daligault H.E."/>
            <person name="Hanschen E.R."/>
            <person name="Kunde Y.A."/>
            <person name="Johnson M.B."/>
            <person name="Starkenburg S.R."/>
            <person name="Johnson S.L."/>
        </authorList>
    </citation>
    <scope>NUCLEOTIDE SEQUENCE [LARGE SCALE GENOMIC DNA]</scope>
</reference>
<feature type="binding site" evidence="7">
    <location>
        <position position="289"/>
    </location>
    <ligand>
        <name>Zn(2+)</name>
        <dbReference type="ChEBI" id="CHEBI:29105"/>
        <label>2</label>
        <note>catalytic</note>
    </ligand>
</feature>
<dbReference type="GeneID" id="113869551"/>
<organism evidence="11 12">
    <name type="scientific">Abrus precatorius</name>
    <name type="common">Indian licorice</name>
    <name type="synonym">Glycine abrus</name>
    <dbReference type="NCBI Taxonomy" id="3816"/>
    <lineage>
        <taxon>Eukaryota</taxon>
        <taxon>Viridiplantae</taxon>
        <taxon>Streptophyta</taxon>
        <taxon>Embryophyta</taxon>
        <taxon>Tracheophyta</taxon>
        <taxon>Spermatophyta</taxon>
        <taxon>Magnoliopsida</taxon>
        <taxon>eudicotyledons</taxon>
        <taxon>Gunneridae</taxon>
        <taxon>Pentapetalae</taxon>
        <taxon>rosids</taxon>
        <taxon>fabids</taxon>
        <taxon>Fabales</taxon>
        <taxon>Fabaceae</taxon>
        <taxon>Papilionoideae</taxon>
        <taxon>50 kb inversion clade</taxon>
        <taxon>NPAAA clade</taxon>
        <taxon>indigoferoid/millettioid clade</taxon>
        <taxon>Abreae</taxon>
        <taxon>Abrus</taxon>
    </lineage>
</organism>
<dbReference type="GO" id="GO:0004222">
    <property type="term" value="F:metalloendopeptidase activity"/>
    <property type="evidence" value="ECO:0007669"/>
    <property type="project" value="InterPro"/>
</dbReference>
<dbReference type="KEGG" id="aprc:113869551"/>
<dbReference type="InterPro" id="IPR001818">
    <property type="entry name" value="Pept_M10_metallopeptidase"/>
</dbReference>
<feature type="binding site" evidence="7">
    <location>
        <position position="237"/>
    </location>
    <ligand>
        <name>Ca(2+)</name>
        <dbReference type="ChEBI" id="CHEBI:29108"/>
        <label>3</label>
    </ligand>
</feature>
<keyword evidence="7" id="KW-0106">Calcium</keyword>
<evidence type="ECO:0000256" key="5">
    <source>
        <dbReference type="ARBA" id="ARBA00022833"/>
    </source>
</evidence>
<dbReference type="AlphaFoldDB" id="A0A8B8M1F1"/>
<evidence type="ECO:0000259" key="10">
    <source>
        <dbReference type="SMART" id="SM00235"/>
    </source>
</evidence>
<feature type="binding site" evidence="7">
    <location>
        <position position="295"/>
    </location>
    <ligand>
        <name>Zn(2+)</name>
        <dbReference type="ChEBI" id="CHEBI:29105"/>
        <label>2</label>
        <note>catalytic</note>
    </ligand>
</feature>
<sequence length="371" mass="42182">MKYPLAINMKLHLSALLLFLLLVDKSYFAVSISPKVYEYLNHVGKEVATNLWEEGMKGKESTIVKWFSPPQPNLPRIQKKGFYRFKAYLSNFSYLQSSGPFNDYIDQETISAFKTYQGYFNLQITGLPNKQTIQQMLLPRCAVPDINFNYSFAADGLSWPKAGNTWFPKGKRNLTYGFPSPDKFPANMTKVFRDAFTRWAKATTVLNFTETTYDNADIKVGLYAFNDKIEGMVYGDSIIIRSKPSSDVMTGEIRLDGNQSWALPSEYKNISWKNDILDLESVAMHQIGHLLGLDHSSEKDSVMYPSILPSKQRKVELSENDKENILQRYTSANSDRHSANSDSHSANSARHGSLWGLLSIALSLAYMIFLY</sequence>
<dbReference type="InterPro" id="IPR024079">
    <property type="entry name" value="MetalloPept_cat_dom_sf"/>
</dbReference>
<keyword evidence="2" id="KW-0645">Protease</keyword>
<proteinExistence type="inferred from homology"/>
<dbReference type="OrthoDB" id="1428718at2759"/>
<dbReference type="Pfam" id="PF00413">
    <property type="entry name" value="Peptidase_M10"/>
    <property type="match status" value="1"/>
</dbReference>
<dbReference type="GO" id="GO:0031012">
    <property type="term" value="C:extracellular matrix"/>
    <property type="evidence" value="ECO:0007669"/>
    <property type="project" value="InterPro"/>
</dbReference>
<evidence type="ECO:0000313" key="11">
    <source>
        <dbReference type="Proteomes" id="UP000694853"/>
    </source>
</evidence>
<feature type="binding site" evidence="7">
    <location>
        <position position="303"/>
    </location>
    <ligand>
        <name>Zn(2+)</name>
        <dbReference type="ChEBI" id="CHEBI:29105"/>
        <label>2</label>
        <note>catalytic</note>
    </ligand>
</feature>
<feature type="binding site" description="in inhibited form" evidence="7">
    <location>
        <position position="141"/>
    </location>
    <ligand>
        <name>Zn(2+)</name>
        <dbReference type="ChEBI" id="CHEBI:29105"/>
        <label>2</label>
        <note>catalytic</note>
    </ligand>
</feature>
<feature type="compositionally biased region" description="Low complexity" evidence="8">
    <location>
        <begin position="340"/>
        <end position="349"/>
    </location>
</feature>
<feature type="binding site" evidence="7">
    <location>
        <position position="235"/>
    </location>
    <ligand>
        <name>Ca(2+)</name>
        <dbReference type="ChEBI" id="CHEBI:29108"/>
        <label>3</label>
    </ligand>
</feature>
<evidence type="ECO:0000256" key="8">
    <source>
        <dbReference type="SAM" id="MobiDB-lite"/>
    </source>
</evidence>
<evidence type="ECO:0000256" key="9">
    <source>
        <dbReference type="SAM" id="SignalP"/>
    </source>
</evidence>
<dbReference type="InterPro" id="IPR036365">
    <property type="entry name" value="PGBD-like_sf"/>
</dbReference>